<protein>
    <submittedName>
        <fullName evidence="2">Uncharacterized protein</fullName>
    </submittedName>
</protein>
<gene>
    <name evidence="2" type="ORF">PA7_44110</name>
</gene>
<dbReference type="OrthoDB" id="3203793at2"/>
<dbReference type="EMBL" id="BJVI01000077">
    <property type="protein sequence ID" value="GEL20574.1"/>
    <property type="molecule type" value="Genomic_DNA"/>
</dbReference>
<feature type="compositionally biased region" description="Polar residues" evidence="1">
    <location>
        <begin position="82"/>
        <end position="108"/>
    </location>
</feature>
<feature type="region of interest" description="Disordered" evidence="1">
    <location>
        <begin position="140"/>
        <end position="163"/>
    </location>
</feature>
<reference evidence="2 3" key="1">
    <citation type="submission" date="2019-07" db="EMBL/GenBank/DDBJ databases">
        <title>Whole genome shotgun sequence of Pseudonocardia asaccharolytica NBRC 16224.</title>
        <authorList>
            <person name="Hosoyama A."/>
            <person name="Uohara A."/>
            <person name="Ohji S."/>
            <person name="Ichikawa N."/>
        </authorList>
    </citation>
    <scope>NUCLEOTIDE SEQUENCE [LARGE SCALE GENOMIC DNA]</scope>
    <source>
        <strain evidence="2 3">NBRC 16224</strain>
    </source>
</reference>
<name>A0A511DA96_9PSEU</name>
<organism evidence="2 3">
    <name type="scientific">Pseudonocardia asaccharolytica DSM 44247 = NBRC 16224</name>
    <dbReference type="NCBI Taxonomy" id="1123024"/>
    <lineage>
        <taxon>Bacteria</taxon>
        <taxon>Bacillati</taxon>
        <taxon>Actinomycetota</taxon>
        <taxon>Actinomycetes</taxon>
        <taxon>Pseudonocardiales</taxon>
        <taxon>Pseudonocardiaceae</taxon>
        <taxon>Pseudonocardia</taxon>
    </lineage>
</organism>
<evidence type="ECO:0000313" key="3">
    <source>
        <dbReference type="Proteomes" id="UP000321328"/>
    </source>
</evidence>
<dbReference type="InterPro" id="IPR046828">
    <property type="entry name" value="RepSA"/>
</dbReference>
<dbReference type="RefSeq" id="WP_028931949.1">
    <property type="nucleotide sequence ID" value="NZ_AUII01000048.1"/>
</dbReference>
<dbReference type="Proteomes" id="UP000321328">
    <property type="component" value="Unassembled WGS sequence"/>
</dbReference>
<comment type="caution">
    <text evidence="2">The sequence shown here is derived from an EMBL/GenBank/DDBJ whole genome shotgun (WGS) entry which is preliminary data.</text>
</comment>
<dbReference type="AlphaFoldDB" id="A0A511DA96"/>
<feature type="region of interest" description="Disordered" evidence="1">
    <location>
        <begin position="55"/>
        <end position="108"/>
    </location>
</feature>
<dbReference type="Pfam" id="PF20199">
    <property type="entry name" value="RepSA"/>
    <property type="match status" value="1"/>
</dbReference>
<feature type="compositionally biased region" description="Basic and acidic residues" evidence="1">
    <location>
        <begin position="59"/>
        <end position="72"/>
    </location>
</feature>
<proteinExistence type="predicted"/>
<accession>A0A511DA96</accession>
<evidence type="ECO:0000256" key="1">
    <source>
        <dbReference type="SAM" id="MobiDB-lite"/>
    </source>
</evidence>
<dbReference type="STRING" id="1123024.GCA_000423625_04847"/>
<evidence type="ECO:0000313" key="2">
    <source>
        <dbReference type="EMBL" id="GEL20574.1"/>
    </source>
</evidence>
<sequence>MQEQGHRPEHLGIAGRRVLVSRKWSNKSLDDHKAERAVFVRQLLERTGVRPAFAVDDGPFIREPTRPGDPDRPPPLTLLLQAISQRSDGAPTTTPRSSSQATATHPTTTVRQLAITTRYRRGGDEPMKVSDRLWSVEDVSKVPRRPGPDALPVAKKGYGPNGKRVGRYLRYEEETVRQRWAQLDEDAT</sequence>
<keyword evidence="3" id="KW-1185">Reference proteome</keyword>